<organism evidence="1 2">
    <name type="scientific">Flemingia macrophylla</name>
    <dbReference type="NCBI Taxonomy" id="520843"/>
    <lineage>
        <taxon>Eukaryota</taxon>
        <taxon>Viridiplantae</taxon>
        <taxon>Streptophyta</taxon>
        <taxon>Embryophyta</taxon>
        <taxon>Tracheophyta</taxon>
        <taxon>Spermatophyta</taxon>
        <taxon>Magnoliopsida</taxon>
        <taxon>eudicotyledons</taxon>
        <taxon>Gunneridae</taxon>
        <taxon>Pentapetalae</taxon>
        <taxon>rosids</taxon>
        <taxon>fabids</taxon>
        <taxon>Fabales</taxon>
        <taxon>Fabaceae</taxon>
        <taxon>Papilionoideae</taxon>
        <taxon>50 kb inversion clade</taxon>
        <taxon>NPAAA clade</taxon>
        <taxon>indigoferoid/millettioid clade</taxon>
        <taxon>Phaseoleae</taxon>
        <taxon>Flemingia</taxon>
    </lineage>
</organism>
<dbReference type="Proteomes" id="UP001603857">
    <property type="component" value="Unassembled WGS sequence"/>
</dbReference>
<dbReference type="AlphaFoldDB" id="A0ABD1M4H2"/>
<gene>
    <name evidence="1" type="ORF">Fmac_018268</name>
</gene>
<evidence type="ECO:0000313" key="1">
    <source>
        <dbReference type="EMBL" id="KAL2330687.1"/>
    </source>
</evidence>
<sequence length="76" mass="8765">MRSITCESDPNEFKKYGTARTSFVTPTAPGLGRCFKCLHNLHSLSLNFFKFGKSTKRICSKFSKIRRDFRKSFPIP</sequence>
<name>A0ABD1M4H2_9FABA</name>
<accession>A0ABD1M4H2</accession>
<proteinExistence type="predicted"/>
<comment type="caution">
    <text evidence="1">The sequence shown here is derived from an EMBL/GenBank/DDBJ whole genome shotgun (WGS) entry which is preliminary data.</text>
</comment>
<reference evidence="1 2" key="1">
    <citation type="submission" date="2024-08" db="EMBL/GenBank/DDBJ databases">
        <title>Insights into the chromosomal genome structure of Flemingia macrophylla.</title>
        <authorList>
            <person name="Ding Y."/>
            <person name="Zhao Y."/>
            <person name="Bi W."/>
            <person name="Wu M."/>
            <person name="Zhao G."/>
            <person name="Gong Y."/>
            <person name="Li W."/>
            <person name="Zhang P."/>
        </authorList>
    </citation>
    <scope>NUCLEOTIDE SEQUENCE [LARGE SCALE GENOMIC DNA]</scope>
    <source>
        <strain evidence="1">DYQJB</strain>
        <tissue evidence="1">Leaf</tissue>
    </source>
</reference>
<protein>
    <submittedName>
        <fullName evidence="1">Uncharacterized protein</fullName>
    </submittedName>
</protein>
<dbReference type="EMBL" id="JBGMDY010000006">
    <property type="protein sequence ID" value="KAL2330687.1"/>
    <property type="molecule type" value="Genomic_DNA"/>
</dbReference>
<keyword evidence="2" id="KW-1185">Reference proteome</keyword>
<evidence type="ECO:0000313" key="2">
    <source>
        <dbReference type="Proteomes" id="UP001603857"/>
    </source>
</evidence>